<organism evidence="2 3">
    <name type="scientific">Bhargavaea ginsengi</name>
    <dbReference type="NCBI Taxonomy" id="426757"/>
    <lineage>
        <taxon>Bacteria</taxon>
        <taxon>Bacillati</taxon>
        <taxon>Bacillota</taxon>
        <taxon>Bacilli</taxon>
        <taxon>Bacillales</taxon>
        <taxon>Caryophanaceae</taxon>
        <taxon>Bhargavaea</taxon>
    </lineage>
</organism>
<sequence>MHILVPSYTIETHKGFMKHDFFLIGSDNVELTELFKMQKQLDAYIKENNGVEREVFREKLLALTVELAELANETRCFKFWSRKGPSTKPVLIEEYVDSIHFLLSLGILKGMDDLKQWPEGEEDEDLTELFLRTQRAVLDFGERQDRASYESVWILYKAIAETLGFTADELIQAYREKNEENYARQQRGY</sequence>
<keyword evidence="1" id="KW-0175">Coiled coil</keyword>
<protein>
    <submittedName>
        <fullName evidence="2">Dimeric dUTPase, all-alpha-NTP-PPase (MazG) superfamily</fullName>
    </submittedName>
</protein>
<feature type="coiled-coil region" evidence="1">
    <location>
        <begin position="34"/>
        <end position="73"/>
    </location>
</feature>
<reference evidence="3" key="1">
    <citation type="submission" date="2016-10" db="EMBL/GenBank/DDBJ databases">
        <authorList>
            <person name="Varghese N."/>
            <person name="Submissions S."/>
        </authorList>
    </citation>
    <scope>NUCLEOTIDE SEQUENCE [LARGE SCALE GENOMIC DNA]</scope>
    <source>
        <strain evidence="3">CGMCC 1.6763</strain>
    </source>
</reference>
<dbReference type="AlphaFoldDB" id="A0A1H6XPN4"/>
<dbReference type="PIRSF" id="PIRSF030140">
    <property type="entry name" value="UCP030140"/>
    <property type="match status" value="1"/>
</dbReference>
<proteinExistence type="predicted"/>
<dbReference type="InterPro" id="IPR014871">
    <property type="entry name" value="dUTPase/dCTP_pyrophosphatase"/>
</dbReference>
<dbReference type="Pfam" id="PF08761">
    <property type="entry name" value="dUTPase_2"/>
    <property type="match status" value="1"/>
</dbReference>
<dbReference type="CDD" id="cd11527">
    <property type="entry name" value="NTP-PPase_dUTPase"/>
    <property type="match status" value="1"/>
</dbReference>
<evidence type="ECO:0000313" key="3">
    <source>
        <dbReference type="Proteomes" id="UP000199200"/>
    </source>
</evidence>
<name>A0A1H6XPN4_9BACL</name>
<dbReference type="Gene3D" id="1.10.4010.10">
    <property type="entry name" value="Type II deoxyuridine triphosphatase"/>
    <property type="match status" value="1"/>
</dbReference>
<gene>
    <name evidence="2" type="ORF">SAMN04488127_1581</name>
</gene>
<accession>A0A1H6XPN4</accession>
<dbReference type="EMBL" id="FNZF01000002">
    <property type="protein sequence ID" value="SEJ31041.1"/>
    <property type="molecule type" value="Genomic_DNA"/>
</dbReference>
<dbReference type="STRING" id="426757.SAMN04488127_1581"/>
<evidence type="ECO:0000313" key="2">
    <source>
        <dbReference type="EMBL" id="SEJ31041.1"/>
    </source>
</evidence>
<dbReference type="SUPFAM" id="SSF101386">
    <property type="entry name" value="all-alpha NTP pyrophosphatases"/>
    <property type="match status" value="1"/>
</dbReference>
<keyword evidence="3" id="KW-1185">Reference proteome</keyword>
<dbReference type="InterPro" id="IPR016947">
    <property type="entry name" value="UCP030140"/>
</dbReference>
<dbReference type="Proteomes" id="UP000199200">
    <property type="component" value="Unassembled WGS sequence"/>
</dbReference>
<evidence type="ECO:0000256" key="1">
    <source>
        <dbReference type="SAM" id="Coils"/>
    </source>
</evidence>